<name>A0A9N8DTC2_9STRA</name>
<reference evidence="3" key="1">
    <citation type="submission" date="2020-06" db="EMBL/GenBank/DDBJ databases">
        <authorList>
            <consortium name="Plant Systems Biology data submission"/>
        </authorList>
    </citation>
    <scope>NUCLEOTIDE SEQUENCE</scope>
    <source>
        <strain evidence="3">D6</strain>
    </source>
</reference>
<feature type="domain" description="JmjC" evidence="2">
    <location>
        <begin position="130"/>
        <end position="294"/>
    </location>
</feature>
<organism evidence="3 4">
    <name type="scientific">Seminavis robusta</name>
    <dbReference type="NCBI Taxonomy" id="568900"/>
    <lineage>
        <taxon>Eukaryota</taxon>
        <taxon>Sar</taxon>
        <taxon>Stramenopiles</taxon>
        <taxon>Ochrophyta</taxon>
        <taxon>Bacillariophyta</taxon>
        <taxon>Bacillariophyceae</taxon>
        <taxon>Bacillariophycidae</taxon>
        <taxon>Naviculales</taxon>
        <taxon>Naviculaceae</taxon>
        <taxon>Seminavis</taxon>
    </lineage>
</organism>
<dbReference type="AlphaFoldDB" id="A0A9N8DTC2"/>
<dbReference type="Proteomes" id="UP001153069">
    <property type="component" value="Unassembled WGS sequence"/>
</dbReference>
<dbReference type="OrthoDB" id="44887at2759"/>
<dbReference type="Pfam" id="PF13621">
    <property type="entry name" value="Cupin_8"/>
    <property type="match status" value="1"/>
</dbReference>
<gene>
    <name evidence="3" type="ORF">SEMRO_356_G125190.1</name>
</gene>
<dbReference type="InterPro" id="IPR003347">
    <property type="entry name" value="JmjC_dom"/>
</dbReference>
<dbReference type="InterPro" id="IPR041667">
    <property type="entry name" value="Cupin_8"/>
</dbReference>
<dbReference type="SMART" id="SM00558">
    <property type="entry name" value="JmjC"/>
    <property type="match status" value="1"/>
</dbReference>
<feature type="region of interest" description="Disordered" evidence="1">
    <location>
        <begin position="1"/>
        <end position="20"/>
    </location>
</feature>
<accession>A0A9N8DTC2</accession>
<dbReference type="Gene3D" id="2.60.120.650">
    <property type="entry name" value="Cupin"/>
    <property type="match status" value="1"/>
</dbReference>
<keyword evidence="4" id="KW-1185">Reference proteome</keyword>
<sequence length="345" mass="39663">MMTEETINNNDTTTAGTAPGKTAGTRSIAIFTEFDEALLRRDYVDKQPFVLRGVASDWPVSGKWDYDWIRKQCGDTTIRPYCFNRKSKSQSYLFQAVFNRTKMTIEKFFAEKFQKGGSLWSIKECHEVFEAHPELKEDFQFEDVYMGPTDIPRAHYFWIGNADSSIGLHADMVIYSCMLQIHGRKHWKFYPPADKEYLYMETKGAIDGGMYSPLDVFSTVDLTEYPLFAKATEFNLILQPGDILYVPNGWWHAVYSMDATMSVNYVAERCNNISTGFLSAWWINDYLEGSRLLLLYLLRQMLTFITYILPVGSSSNKNKKTETLLDNDTGAVWTPKSDEMEAKGK</sequence>
<proteinExistence type="predicted"/>
<comment type="caution">
    <text evidence="3">The sequence shown here is derived from an EMBL/GenBank/DDBJ whole genome shotgun (WGS) entry which is preliminary data.</text>
</comment>
<dbReference type="PANTHER" id="PTHR12461:SF105">
    <property type="entry name" value="HYPOXIA-INDUCIBLE FACTOR 1-ALPHA INHIBITOR"/>
    <property type="match status" value="1"/>
</dbReference>
<evidence type="ECO:0000256" key="1">
    <source>
        <dbReference type="SAM" id="MobiDB-lite"/>
    </source>
</evidence>
<evidence type="ECO:0000313" key="4">
    <source>
        <dbReference type="Proteomes" id="UP001153069"/>
    </source>
</evidence>
<dbReference type="SUPFAM" id="SSF51197">
    <property type="entry name" value="Clavaminate synthase-like"/>
    <property type="match status" value="1"/>
</dbReference>
<dbReference type="EMBL" id="CAICTM010000355">
    <property type="protein sequence ID" value="CAB9508667.1"/>
    <property type="molecule type" value="Genomic_DNA"/>
</dbReference>
<dbReference type="PROSITE" id="PS51184">
    <property type="entry name" value="JMJC"/>
    <property type="match status" value="1"/>
</dbReference>
<protein>
    <submittedName>
        <fullName evidence="3">HSPB1-associated protein 1</fullName>
    </submittedName>
</protein>
<evidence type="ECO:0000259" key="2">
    <source>
        <dbReference type="PROSITE" id="PS51184"/>
    </source>
</evidence>
<evidence type="ECO:0000313" key="3">
    <source>
        <dbReference type="EMBL" id="CAB9508667.1"/>
    </source>
</evidence>
<dbReference type="PANTHER" id="PTHR12461">
    <property type="entry name" value="HYPOXIA-INDUCIBLE FACTOR 1 ALPHA INHIBITOR-RELATED"/>
    <property type="match status" value="1"/>
</dbReference>